<dbReference type="InterPro" id="IPR029044">
    <property type="entry name" value="Nucleotide-diphossugar_trans"/>
</dbReference>
<evidence type="ECO:0000256" key="1">
    <source>
        <dbReference type="ARBA" id="ARBA00010443"/>
    </source>
</evidence>
<dbReference type="InterPro" id="IPR005835">
    <property type="entry name" value="NTP_transferase_dom"/>
</dbReference>
<protein>
    <submittedName>
        <fullName evidence="10">Sugar phosphate nucleotidyltransferase</fullName>
    </submittedName>
</protein>
<dbReference type="Gene3D" id="3.90.550.10">
    <property type="entry name" value="Spore Coat Polysaccharide Biosynthesis Protein SpsA, Chain A"/>
    <property type="match status" value="1"/>
</dbReference>
<keyword evidence="4" id="KW-0548">Nucleotidyltransferase</keyword>
<name>A0AA43UCM6_9LACT</name>
<dbReference type="Pfam" id="PF00483">
    <property type="entry name" value="NTP_transferase"/>
    <property type="match status" value="1"/>
</dbReference>
<keyword evidence="11" id="KW-1185">Reference proteome</keyword>
<keyword evidence="7" id="KW-0320">Glycogen biosynthesis</keyword>
<evidence type="ECO:0000256" key="5">
    <source>
        <dbReference type="ARBA" id="ARBA00022741"/>
    </source>
</evidence>
<evidence type="ECO:0000256" key="2">
    <source>
        <dbReference type="ARBA" id="ARBA00022600"/>
    </source>
</evidence>
<dbReference type="PROSITE" id="PS00808">
    <property type="entry name" value="ADP_GLC_PYROPHOSPH_1"/>
    <property type="match status" value="1"/>
</dbReference>
<reference evidence="10" key="1">
    <citation type="submission" date="2023-07" db="EMBL/GenBank/DDBJ databases">
        <title>Between Cages and Wild: Unraveling the Impact of Captivity on Animal Microbiomes and Antimicrobial Resistance.</title>
        <authorList>
            <person name="Schmartz G.P."/>
            <person name="Rehner J."/>
            <person name="Schuff M.J."/>
            <person name="Becker S.L."/>
            <person name="Kravczyk M."/>
            <person name="Gurevich A."/>
            <person name="Francke R."/>
            <person name="Mueller R."/>
            <person name="Keller V."/>
            <person name="Keller A."/>
        </authorList>
    </citation>
    <scope>NUCLEOTIDE SEQUENCE</scope>
    <source>
        <strain evidence="10">S39M_St_73</strain>
    </source>
</reference>
<keyword evidence="3" id="KW-0808">Transferase</keyword>
<dbReference type="SUPFAM" id="SSF53448">
    <property type="entry name" value="Nucleotide-diphospho-sugar transferases"/>
    <property type="match status" value="1"/>
</dbReference>
<dbReference type="PROSITE" id="PS00810">
    <property type="entry name" value="ADP_GLC_PYROPHOSPH_3"/>
    <property type="match status" value="1"/>
</dbReference>
<dbReference type="EMBL" id="JAUNQW010000014">
    <property type="protein sequence ID" value="MDO5457525.1"/>
    <property type="molecule type" value="Genomic_DNA"/>
</dbReference>
<comment type="similarity">
    <text evidence="1">Belongs to the bacterial/plant glucose-1-phosphate adenylyltransferase family.</text>
</comment>
<evidence type="ECO:0000256" key="6">
    <source>
        <dbReference type="ARBA" id="ARBA00022840"/>
    </source>
</evidence>
<evidence type="ECO:0000259" key="9">
    <source>
        <dbReference type="Pfam" id="PF00483"/>
    </source>
</evidence>
<evidence type="ECO:0000256" key="8">
    <source>
        <dbReference type="ARBA" id="ARBA00023277"/>
    </source>
</evidence>
<dbReference type="CDD" id="cd02508">
    <property type="entry name" value="ADP_Glucose_PP"/>
    <property type="match status" value="1"/>
</dbReference>
<organism evidence="10 11">
    <name type="scientific">Atopococcus tabaci</name>
    <dbReference type="NCBI Taxonomy" id="269774"/>
    <lineage>
        <taxon>Bacteria</taxon>
        <taxon>Bacillati</taxon>
        <taxon>Bacillota</taxon>
        <taxon>Bacilli</taxon>
        <taxon>Lactobacillales</taxon>
        <taxon>Carnobacteriaceae</taxon>
        <taxon>Atopococcus</taxon>
    </lineage>
</organism>
<keyword evidence="6" id="KW-0067">ATP-binding</keyword>
<gene>
    <name evidence="10" type="ORF">Q4F26_04190</name>
</gene>
<accession>A0AA43UCM6</accession>
<dbReference type="GO" id="GO:0005978">
    <property type="term" value="P:glycogen biosynthetic process"/>
    <property type="evidence" value="ECO:0007669"/>
    <property type="project" value="UniProtKB-KW"/>
</dbReference>
<dbReference type="Proteomes" id="UP001171751">
    <property type="component" value="Unassembled WGS sequence"/>
</dbReference>
<keyword evidence="2" id="KW-0321">Glycogen metabolism</keyword>
<keyword evidence="8" id="KW-0119">Carbohydrate metabolism</keyword>
<evidence type="ECO:0000256" key="7">
    <source>
        <dbReference type="ARBA" id="ARBA00023056"/>
    </source>
</evidence>
<dbReference type="PANTHER" id="PTHR43523:SF2">
    <property type="entry name" value="GLUCOSE-1-PHOSPHATE ADENYLYLTRANSFERASE"/>
    <property type="match status" value="1"/>
</dbReference>
<feature type="non-terminal residue" evidence="10">
    <location>
        <position position="212"/>
    </location>
</feature>
<feature type="domain" description="Nucleotidyl transferase" evidence="9">
    <location>
        <begin position="7"/>
        <end position="204"/>
    </location>
</feature>
<dbReference type="GO" id="GO:0008878">
    <property type="term" value="F:glucose-1-phosphate adenylyltransferase activity"/>
    <property type="evidence" value="ECO:0007669"/>
    <property type="project" value="InterPro"/>
</dbReference>
<sequence>MKTEILAMILAGGQGSRLGKLTKQIAKPAVPFGGKYRMIDYALSNCTNSGISHVGVVTQYQPQILNDHVGFGEPWGLNRHTGGASILQPYSSTEGEKWFEGTAHAVTQNVSFIDRYNPEYVLILSGDHIYSMDYSKMLDFHKEKQADLTVGVIPVDWDEASRFGIMNTDDNNRIIEFDEKPEEPKSNLASMGIYIFNWPTLRKYLIEGEESG</sequence>
<comment type="caution">
    <text evidence="10">The sequence shown here is derived from an EMBL/GenBank/DDBJ whole genome shotgun (WGS) entry which is preliminary data.</text>
</comment>
<proteinExistence type="inferred from homology"/>
<evidence type="ECO:0000313" key="10">
    <source>
        <dbReference type="EMBL" id="MDO5457525.1"/>
    </source>
</evidence>
<dbReference type="GO" id="GO:0005524">
    <property type="term" value="F:ATP binding"/>
    <property type="evidence" value="ECO:0007669"/>
    <property type="project" value="UniProtKB-KW"/>
</dbReference>
<dbReference type="AlphaFoldDB" id="A0AA43UCM6"/>
<dbReference type="InterPro" id="IPR011831">
    <property type="entry name" value="ADP-Glc_PPase"/>
</dbReference>
<keyword evidence="5" id="KW-0547">Nucleotide-binding</keyword>
<dbReference type="PROSITE" id="PS00809">
    <property type="entry name" value="ADP_GLC_PYROPHOSPH_2"/>
    <property type="match status" value="1"/>
</dbReference>
<evidence type="ECO:0000313" key="11">
    <source>
        <dbReference type="Proteomes" id="UP001171751"/>
    </source>
</evidence>
<evidence type="ECO:0000256" key="3">
    <source>
        <dbReference type="ARBA" id="ARBA00022679"/>
    </source>
</evidence>
<dbReference type="PANTHER" id="PTHR43523">
    <property type="entry name" value="GLUCOSE-1-PHOSPHATE ADENYLYLTRANSFERASE-RELATED"/>
    <property type="match status" value="1"/>
</dbReference>
<evidence type="ECO:0000256" key="4">
    <source>
        <dbReference type="ARBA" id="ARBA00022695"/>
    </source>
</evidence>
<dbReference type="InterPro" id="IPR005836">
    <property type="entry name" value="ADP_Glu_pyroP_CS"/>
</dbReference>